<keyword evidence="2" id="KW-0732">Signal</keyword>
<evidence type="ECO:0000313" key="3">
    <source>
        <dbReference type="EMBL" id="KAJ3835423.1"/>
    </source>
</evidence>
<dbReference type="AlphaFoldDB" id="A0AA38P3K2"/>
<feature type="signal peptide" evidence="2">
    <location>
        <begin position="1"/>
        <end position="24"/>
    </location>
</feature>
<accession>A0AA38P3K2</accession>
<evidence type="ECO:0000256" key="1">
    <source>
        <dbReference type="SAM" id="MobiDB-lite"/>
    </source>
</evidence>
<dbReference type="Proteomes" id="UP001163846">
    <property type="component" value="Unassembled WGS sequence"/>
</dbReference>
<protein>
    <recommendedName>
        <fullName evidence="5">Protein kinase domain-containing protein</fullName>
    </recommendedName>
</protein>
<feature type="region of interest" description="Disordered" evidence="1">
    <location>
        <begin position="63"/>
        <end position="90"/>
    </location>
</feature>
<name>A0AA38P3K2_9AGAR</name>
<gene>
    <name evidence="3" type="ORF">F5878DRAFT_627970</name>
</gene>
<evidence type="ECO:0008006" key="5">
    <source>
        <dbReference type="Google" id="ProtNLM"/>
    </source>
</evidence>
<dbReference type="EMBL" id="MU806413">
    <property type="protein sequence ID" value="KAJ3835423.1"/>
    <property type="molecule type" value="Genomic_DNA"/>
</dbReference>
<feature type="chain" id="PRO_5041266623" description="Protein kinase domain-containing protein" evidence="2">
    <location>
        <begin position="25"/>
        <end position="358"/>
    </location>
</feature>
<comment type="caution">
    <text evidence="3">The sequence shown here is derived from an EMBL/GenBank/DDBJ whole genome shotgun (WGS) entry which is preliminary data.</text>
</comment>
<evidence type="ECO:0000313" key="4">
    <source>
        <dbReference type="Proteomes" id="UP001163846"/>
    </source>
</evidence>
<dbReference type="PROSITE" id="PS51257">
    <property type="entry name" value="PROKAR_LIPOPROTEIN"/>
    <property type="match status" value="1"/>
</dbReference>
<evidence type="ECO:0000256" key="2">
    <source>
        <dbReference type="SAM" id="SignalP"/>
    </source>
</evidence>
<sequence length="358" mass="39216">MFFRMTPPYVLALWIISCNLFVGAAPLPVRASMMTGMVRTRPESSQAQVYSNEGAQVQLSAPSLVTPPIPQPPPAPPPPPSSSSPPSTNASRPLKFTLPNWVTAPYPRSLKPEDFKDVFSTPLQGLTLAQKHSAMGNNNAGVYSVASFDPSFAQLFPPSIAAQNIDPSRLLVKVLKAIDDDMIAEVKALKIVGQFVASGLMKLPVARSNELGKVKRGLKGGHTRRDAASGKNDGIDSVEDGFELKPVIVMLKMPGKPLTLVPEFVSETDLETKRQMMNDTLSLMCDRVGELALEHRFVHRDNIIGNILVINEGTQIVDVNVIDWGGKFLSSISDDVTWDDLMGWCHRRWAVYVWEDGL</sequence>
<proteinExistence type="predicted"/>
<organism evidence="3 4">
    <name type="scientific">Lentinula raphanica</name>
    <dbReference type="NCBI Taxonomy" id="153919"/>
    <lineage>
        <taxon>Eukaryota</taxon>
        <taxon>Fungi</taxon>
        <taxon>Dikarya</taxon>
        <taxon>Basidiomycota</taxon>
        <taxon>Agaricomycotina</taxon>
        <taxon>Agaricomycetes</taxon>
        <taxon>Agaricomycetidae</taxon>
        <taxon>Agaricales</taxon>
        <taxon>Marasmiineae</taxon>
        <taxon>Omphalotaceae</taxon>
        <taxon>Lentinula</taxon>
    </lineage>
</organism>
<keyword evidence="4" id="KW-1185">Reference proteome</keyword>
<feature type="compositionally biased region" description="Pro residues" evidence="1">
    <location>
        <begin position="65"/>
        <end position="83"/>
    </location>
</feature>
<reference evidence="3" key="1">
    <citation type="submission" date="2022-08" db="EMBL/GenBank/DDBJ databases">
        <authorList>
            <consortium name="DOE Joint Genome Institute"/>
            <person name="Min B."/>
            <person name="Riley R."/>
            <person name="Sierra-Patev S."/>
            <person name="Naranjo-Ortiz M."/>
            <person name="Looney B."/>
            <person name="Konkel Z."/>
            <person name="Slot J.C."/>
            <person name="Sakamoto Y."/>
            <person name="Steenwyk J.L."/>
            <person name="Rokas A."/>
            <person name="Carro J."/>
            <person name="Camarero S."/>
            <person name="Ferreira P."/>
            <person name="Molpeceres G."/>
            <person name="Ruiz-Duenas F.J."/>
            <person name="Serrano A."/>
            <person name="Henrissat B."/>
            <person name="Drula E."/>
            <person name="Hughes K.W."/>
            <person name="Mata J.L."/>
            <person name="Ishikawa N.K."/>
            <person name="Vargas-Isla R."/>
            <person name="Ushijima S."/>
            <person name="Smith C.A."/>
            <person name="Ahrendt S."/>
            <person name="Andreopoulos W."/>
            <person name="He G."/>
            <person name="Labutti K."/>
            <person name="Lipzen A."/>
            <person name="Ng V."/>
            <person name="Sandor L."/>
            <person name="Barry K."/>
            <person name="Martinez A.T."/>
            <person name="Xiao Y."/>
            <person name="Gibbons J.G."/>
            <person name="Terashima K."/>
            <person name="Hibbett D.S."/>
            <person name="Grigoriev I.V."/>
        </authorList>
    </citation>
    <scope>NUCLEOTIDE SEQUENCE</scope>
    <source>
        <strain evidence="3">TFB9207</strain>
    </source>
</reference>